<dbReference type="InterPro" id="IPR023179">
    <property type="entry name" value="GTP-bd_ortho_bundle_sf"/>
</dbReference>
<evidence type="ECO:0000256" key="4">
    <source>
        <dbReference type="ARBA" id="ARBA00023242"/>
    </source>
</evidence>
<proteinExistence type="inferred from homology"/>
<comment type="similarity">
    <text evidence="5">Belongs to the TRAFAC class YlqF/YawG GTPase family. NOG2 subfamily.</text>
</comment>
<dbReference type="PANTHER" id="PTHR11089">
    <property type="entry name" value="GTP-BINDING PROTEIN-RELATED"/>
    <property type="match status" value="1"/>
</dbReference>
<dbReference type="Proteomes" id="UP001642483">
    <property type="component" value="Unassembled WGS sequence"/>
</dbReference>
<dbReference type="PROSITE" id="PS51721">
    <property type="entry name" value="G_CP"/>
    <property type="match status" value="1"/>
</dbReference>
<dbReference type="Pfam" id="PF08153">
    <property type="entry name" value="NGP1NT"/>
    <property type="match status" value="1"/>
</dbReference>
<comment type="subcellular location">
    <subcellularLocation>
        <location evidence="1 5">Nucleus</location>
        <location evidence="1 5">Nucleolus</location>
    </subcellularLocation>
</comment>
<evidence type="ECO:0000256" key="2">
    <source>
        <dbReference type="ARBA" id="ARBA00022741"/>
    </source>
</evidence>
<dbReference type="Gene3D" id="1.10.1580.10">
    <property type="match status" value="1"/>
</dbReference>
<accession>A0ABP0GHE6</accession>
<evidence type="ECO:0000256" key="5">
    <source>
        <dbReference type="RuleBase" id="RU364023"/>
    </source>
</evidence>
<dbReference type="InterPro" id="IPR012971">
    <property type="entry name" value="NOG2_N_dom"/>
</dbReference>
<comment type="function">
    <text evidence="5">GTPase that associates with pre-60S ribosomal subunits in the nucleolus and is required for their nuclear export and maturation.</text>
</comment>
<evidence type="ECO:0000313" key="9">
    <source>
        <dbReference type="Proteomes" id="UP001642483"/>
    </source>
</evidence>
<evidence type="ECO:0000256" key="3">
    <source>
        <dbReference type="ARBA" id="ARBA00023134"/>
    </source>
</evidence>
<dbReference type="SUPFAM" id="SSF52540">
    <property type="entry name" value="P-loop containing nucleoside triphosphate hydrolases"/>
    <property type="match status" value="1"/>
</dbReference>
<feature type="domain" description="CP-type G" evidence="7">
    <location>
        <begin position="205"/>
        <end position="366"/>
    </location>
</feature>
<keyword evidence="4 5" id="KW-0539">Nucleus</keyword>
<protein>
    <recommendedName>
        <fullName evidence="5">Nucleolar GTP-binding protein 2</fullName>
    </recommendedName>
</protein>
<dbReference type="InterPro" id="IPR006073">
    <property type="entry name" value="GTP-bd"/>
</dbReference>
<dbReference type="InterPro" id="IPR027417">
    <property type="entry name" value="P-loop_NTPase"/>
</dbReference>
<feature type="compositionally biased region" description="Polar residues" evidence="6">
    <location>
        <begin position="535"/>
        <end position="546"/>
    </location>
</feature>
<keyword evidence="9" id="KW-1185">Reference proteome</keyword>
<evidence type="ECO:0000313" key="8">
    <source>
        <dbReference type="EMBL" id="CAK8691178.1"/>
    </source>
</evidence>
<keyword evidence="3 5" id="KW-0342">GTP-binding</keyword>
<dbReference type="Pfam" id="PF01926">
    <property type="entry name" value="MMR_HSR1"/>
    <property type="match status" value="1"/>
</dbReference>
<keyword evidence="2 5" id="KW-0547">Nucleotide-binding</keyword>
<dbReference type="PANTHER" id="PTHR11089:SF9">
    <property type="entry name" value="NUCLEOLAR GTP-BINDING PROTEIN 2"/>
    <property type="match status" value="1"/>
</dbReference>
<organism evidence="8 9">
    <name type="scientific">Clavelina lepadiformis</name>
    <name type="common">Light-bulb sea squirt</name>
    <name type="synonym">Ascidia lepadiformis</name>
    <dbReference type="NCBI Taxonomy" id="159417"/>
    <lineage>
        <taxon>Eukaryota</taxon>
        <taxon>Metazoa</taxon>
        <taxon>Chordata</taxon>
        <taxon>Tunicata</taxon>
        <taxon>Ascidiacea</taxon>
        <taxon>Aplousobranchia</taxon>
        <taxon>Clavelinidae</taxon>
        <taxon>Clavelina</taxon>
    </lineage>
</organism>
<reference evidence="8 9" key="1">
    <citation type="submission" date="2024-02" db="EMBL/GenBank/DDBJ databases">
        <authorList>
            <person name="Daric V."/>
            <person name="Darras S."/>
        </authorList>
    </citation>
    <scope>NUCLEOTIDE SEQUENCE [LARGE SCALE GENOMIC DNA]</scope>
</reference>
<comment type="caution">
    <text evidence="8">The sequence shown here is derived from an EMBL/GenBank/DDBJ whole genome shotgun (WGS) entry which is preliminary data.</text>
</comment>
<dbReference type="CDD" id="cd01858">
    <property type="entry name" value="NGP_1"/>
    <property type="match status" value="1"/>
</dbReference>
<name>A0ABP0GHE6_CLALP</name>
<dbReference type="InterPro" id="IPR050755">
    <property type="entry name" value="TRAFAC_YlqF/YawG_RiboMat"/>
</dbReference>
<dbReference type="InterPro" id="IPR024929">
    <property type="entry name" value="GNL2_CP_dom"/>
</dbReference>
<dbReference type="PRINTS" id="PR00326">
    <property type="entry name" value="GTP1OBG"/>
</dbReference>
<feature type="region of interest" description="Disordered" evidence="6">
    <location>
        <begin position="1"/>
        <end position="32"/>
    </location>
</feature>
<dbReference type="EMBL" id="CAWYQH010000119">
    <property type="protein sequence ID" value="CAK8691178.1"/>
    <property type="molecule type" value="Genomic_DNA"/>
</dbReference>
<evidence type="ECO:0000259" key="7">
    <source>
        <dbReference type="PROSITE" id="PS51721"/>
    </source>
</evidence>
<gene>
    <name evidence="8" type="ORF">CVLEPA_LOCUS23763</name>
</gene>
<dbReference type="Gene3D" id="3.40.50.300">
    <property type="entry name" value="P-loop containing nucleotide triphosphate hydrolases"/>
    <property type="match status" value="1"/>
</dbReference>
<evidence type="ECO:0000256" key="1">
    <source>
        <dbReference type="ARBA" id="ARBA00004604"/>
    </source>
</evidence>
<feature type="region of interest" description="Disordered" evidence="6">
    <location>
        <begin position="517"/>
        <end position="546"/>
    </location>
</feature>
<sequence>MIKKKKTTISKSAASTNPDRMKEVGKGGHNMRSQSTIKRLNMYRSGKAVRNRKGKIVQAAAFQSELAPGTRARVEPNRRWFGNTRVISQSSLQKFQEAVTDTVKDSYQVVLNPSKLPMSLVKESSKTSRMHILDTESFGSTFGKKATRKKPNIVVSDLQEMTQKISQASDDYDEEKDNDLVRDWDGTYSIALAKYFNAGQSRRIWNELYKVLDCSDVVIQVLDVRNPLGTRCPRVEKFLAKEKPHKHLIFLLNKVDLVPTWLTKAWVATLSKEKPTVAFHASIKNPFGKGAVINLLRQFGKLHSEKKNISCGFIGYPNVGKSSVINTLQKKKVCKVAPLAGETKVWQYITLMKHIFLVDCPGIVHQSDDSETDLILKGVVRVEYVQEPDHHIAEVLRRVKKEHLARQYQISDWESTEDFLSKIAVRSGKLLKGGLPDIKAVSKIVLNDWQRGKLPYFVKPPGYIELPSKGDENTAAEVEVITADDNAEVEVITADDNAEVEVITADDNAEVEVITADDNAEDEIDSIKKFPENPDYSQDGVNENVD</sequence>
<dbReference type="InterPro" id="IPR030378">
    <property type="entry name" value="G_CP_dom"/>
</dbReference>
<evidence type="ECO:0000256" key="6">
    <source>
        <dbReference type="SAM" id="MobiDB-lite"/>
    </source>
</evidence>